<name>A0A191WEE8_9MICO</name>
<accession>A0A191WEE8</accession>
<dbReference type="Pfam" id="PF13302">
    <property type="entry name" value="Acetyltransf_3"/>
    <property type="match status" value="1"/>
</dbReference>
<dbReference type="InterPro" id="IPR016181">
    <property type="entry name" value="Acyl_CoA_acyltransferase"/>
</dbReference>
<evidence type="ECO:0000313" key="2">
    <source>
        <dbReference type="EMBL" id="ANJ26544.1"/>
    </source>
</evidence>
<sequence>MSAVRENIEAMNVARTTSRLVLSPLTVDDVDDMFRVYGDERTWQHLPAGRHLDRGQTERAIEQAVRSRREHGFGMNAVRLREPVGSLAAGRFIGVAGANMMALGAWNLGYRFEPAAWGHGLAGEAAGSSLEAAVESAPDAPVTARVFANNPVSIRVLERLGLDLAWRGSSGAEPLGGGDTTHLERLVFADRDLDAEILDAVIALG</sequence>
<dbReference type="EMBL" id="CP013979">
    <property type="protein sequence ID" value="ANJ26544.1"/>
    <property type="molecule type" value="Genomic_DNA"/>
</dbReference>
<protein>
    <recommendedName>
        <fullName evidence="1">N-acetyltransferase domain-containing protein</fullName>
    </recommendedName>
</protein>
<evidence type="ECO:0000313" key="3">
    <source>
        <dbReference type="Proteomes" id="UP000078437"/>
    </source>
</evidence>
<gene>
    <name evidence="2" type="ORF">ATC03_07235</name>
</gene>
<proteinExistence type="predicted"/>
<dbReference type="PANTHER" id="PTHR43792:SF1">
    <property type="entry name" value="N-ACETYLTRANSFERASE DOMAIN-CONTAINING PROTEIN"/>
    <property type="match status" value="1"/>
</dbReference>
<dbReference type="AlphaFoldDB" id="A0A191WEE8"/>
<reference evidence="2 3" key="1">
    <citation type="journal article" date="2016" name="Int. J. Syst. Evol. Microbiol.">
        <title>Agromyces aureus sp. nov., isolated from the rhizosphere of Salix caprea L. grown in a heavy-metal-contaminated soil.</title>
        <authorList>
            <person name="Corretto E."/>
            <person name="Antonielli L."/>
            <person name="Sessitsch A."/>
            <person name="Compant S."/>
            <person name="Gorfer M."/>
            <person name="Kuffner M."/>
            <person name="Brader G."/>
        </authorList>
    </citation>
    <scope>NUCLEOTIDE SEQUENCE [LARGE SCALE GENOMIC DNA]</scope>
    <source>
        <strain evidence="2 3">AR33</strain>
    </source>
</reference>
<dbReference type="PANTHER" id="PTHR43792">
    <property type="entry name" value="GNAT FAMILY, PUTATIVE (AFU_ORTHOLOGUE AFUA_3G00765)-RELATED-RELATED"/>
    <property type="match status" value="1"/>
</dbReference>
<dbReference type="Proteomes" id="UP000078437">
    <property type="component" value="Chromosome"/>
</dbReference>
<dbReference type="GO" id="GO:0016747">
    <property type="term" value="F:acyltransferase activity, transferring groups other than amino-acyl groups"/>
    <property type="evidence" value="ECO:0007669"/>
    <property type="project" value="InterPro"/>
</dbReference>
<dbReference type="SUPFAM" id="SSF55729">
    <property type="entry name" value="Acyl-CoA N-acyltransferases (Nat)"/>
    <property type="match status" value="1"/>
</dbReference>
<keyword evidence="3" id="KW-1185">Reference proteome</keyword>
<dbReference type="PROSITE" id="PS51186">
    <property type="entry name" value="GNAT"/>
    <property type="match status" value="1"/>
</dbReference>
<dbReference type="KEGG" id="agy:ATC03_07235"/>
<organism evidence="2 3">
    <name type="scientific">Agromyces aureus</name>
    <dbReference type="NCBI Taxonomy" id="453304"/>
    <lineage>
        <taxon>Bacteria</taxon>
        <taxon>Bacillati</taxon>
        <taxon>Actinomycetota</taxon>
        <taxon>Actinomycetes</taxon>
        <taxon>Micrococcales</taxon>
        <taxon>Microbacteriaceae</taxon>
        <taxon>Agromyces</taxon>
    </lineage>
</organism>
<dbReference type="OrthoDB" id="3533156at2"/>
<dbReference type="InterPro" id="IPR051531">
    <property type="entry name" value="N-acetyltransferase"/>
</dbReference>
<feature type="domain" description="N-acetyltransferase" evidence="1">
    <location>
        <begin position="20"/>
        <end position="190"/>
    </location>
</feature>
<dbReference type="Gene3D" id="3.40.630.30">
    <property type="match status" value="1"/>
</dbReference>
<dbReference type="InterPro" id="IPR000182">
    <property type="entry name" value="GNAT_dom"/>
</dbReference>
<dbReference type="RefSeq" id="WP_067874962.1">
    <property type="nucleotide sequence ID" value="NZ_CP013979.1"/>
</dbReference>
<evidence type="ECO:0000259" key="1">
    <source>
        <dbReference type="PROSITE" id="PS51186"/>
    </source>
</evidence>
<reference evidence="3" key="2">
    <citation type="submission" date="2016-01" db="EMBL/GenBank/DDBJ databases">
        <title>Complete genome sequence of Agromyces aureus AR33T and comparison with related organisms.</title>
        <authorList>
            <person name="Corretto E."/>
            <person name="Antonielli L."/>
            <person name="Sessitsch A."/>
            <person name="Brader G."/>
        </authorList>
    </citation>
    <scope>NUCLEOTIDE SEQUENCE [LARGE SCALE GENOMIC DNA]</scope>
    <source>
        <strain evidence="3">AR33</strain>
    </source>
</reference>
<dbReference type="STRING" id="453304.ATC03_07235"/>